<name>A0A117NRW8_PENFR</name>
<gene>
    <name evidence="1" type="ORF">ACN42_g828</name>
</gene>
<dbReference type="AlphaFoldDB" id="A0A117NRW8"/>
<evidence type="ECO:0000313" key="2">
    <source>
        <dbReference type="Proteomes" id="UP000055045"/>
    </source>
</evidence>
<protein>
    <submittedName>
        <fullName evidence="1">Uncharacterized protein</fullName>
    </submittedName>
</protein>
<evidence type="ECO:0000313" key="1">
    <source>
        <dbReference type="EMBL" id="KUM66217.1"/>
    </source>
</evidence>
<proteinExistence type="predicted"/>
<dbReference type="Proteomes" id="UP000055045">
    <property type="component" value="Unassembled WGS sequence"/>
</dbReference>
<accession>A0A117NRW8</accession>
<keyword evidence="2" id="KW-1185">Reference proteome</keyword>
<reference evidence="1 2" key="1">
    <citation type="submission" date="2015-10" db="EMBL/GenBank/DDBJ databases">
        <title>Genome sequencing of Penicillium freii.</title>
        <authorList>
            <person name="Nguyen H.D."/>
            <person name="Visagie C.M."/>
            <person name="Seifert K.A."/>
        </authorList>
    </citation>
    <scope>NUCLEOTIDE SEQUENCE [LARGE SCALE GENOMIC DNA]</scope>
    <source>
        <strain evidence="1 2">DAOM 242723</strain>
    </source>
</reference>
<sequence length="102" mass="11813">MLLLAGREKNEKIYTCTGFRPSEMTFPFRFSAHPLLLFDHWQDLVLTSYLRLTIVRPSTFTHLLTLLTRSSPQFLDFTRKSPIHPSGYSLPALEQPGFFPII</sequence>
<organism evidence="1 2">
    <name type="scientific">Penicillium freii</name>
    <dbReference type="NCBI Taxonomy" id="48697"/>
    <lineage>
        <taxon>Eukaryota</taxon>
        <taxon>Fungi</taxon>
        <taxon>Dikarya</taxon>
        <taxon>Ascomycota</taxon>
        <taxon>Pezizomycotina</taxon>
        <taxon>Eurotiomycetes</taxon>
        <taxon>Eurotiomycetidae</taxon>
        <taxon>Eurotiales</taxon>
        <taxon>Aspergillaceae</taxon>
        <taxon>Penicillium</taxon>
    </lineage>
</organism>
<dbReference type="EMBL" id="LLXE01000012">
    <property type="protein sequence ID" value="KUM66217.1"/>
    <property type="molecule type" value="Genomic_DNA"/>
</dbReference>
<comment type="caution">
    <text evidence="1">The sequence shown here is derived from an EMBL/GenBank/DDBJ whole genome shotgun (WGS) entry which is preliminary data.</text>
</comment>